<evidence type="ECO:0000313" key="2">
    <source>
        <dbReference type="Proteomes" id="UP001066276"/>
    </source>
</evidence>
<accession>A0AAV7NYI2</accession>
<proteinExistence type="predicted"/>
<dbReference type="EMBL" id="JANPWB010000012">
    <property type="protein sequence ID" value="KAJ1119972.1"/>
    <property type="molecule type" value="Genomic_DNA"/>
</dbReference>
<name>A0AAV7NYI2_PLEWA</name>
<dbReference type="AlphaFoldDB" id="A0AAV7NYI2"/>
<keyword evidence="2" id="KW-1185">Reference proteome</keyword>
<reference evidence="1" key="1">
    <citation type="journal article" date="2022" name="bioRxiv">
        <title>Sequencing and chromosome-scale assembly of the giantPleurodeles waltlgenome.</title>
        <authorList>
            <person name="Brown T."/>
            <person name="Elewa A."/>
            <person name="Iarovenko S."/>
            <person name="Subramanian E."/>
            <person name="Araus A.J."/>
            <person name="Petzold A."/>
            <person name="Susuki M."/>
            <person name="Suzuki K.-i.T."/>
            <person name="Hayashi T."/>
            <person name="Toyoda A."/>
            <person name="Oliveira C."/>
            <person name="Osipova E."/>
            <person name="Leigh N.D."/>
            <person name="Simon A."/>
            <person name="Yun M.H."/>
        </authorList>
    </citation>
    <scope>NUCLEOTIDE SEQUENCE</scope>
    <source>
        <strain evidence="1">20211129_DDA</strain>
        <tissue evidence="1">Liver</tissue>
    </source>
</reference>
<evidence type="ECO:0000313" key="1">
    <source>
        <dbReference type="EMBL" id="KAJ1119972.1"/>
    </source>
</evidence>
<sequence>MRRASADTVIDIEVLGGAPERFPLCCYGRVCGIEDGESVPLTIPLFPVCRKRAQCFQEEKNGCGFQCAQEPALM</sequence>
<dbReference type="Proteomes" id="UP001066276">
    <property type="component" value="Chromosome 8"/>
</dbReference>
<protein>
    <submittedName>
        <fullName evidence="1">Uncharacterized protein</fullName>
    </submittedName>
</protein>
<gene>
    <name evidence="1" type="ORF">NDU88_008155</name>
</gene>
<comment type="caution">
    <text evidence="1">The sequence shown here is derived from an EMBL/GenBank/DDBJ whole genome shotgun (WGS) entry which is preliminary data.</text>
</comment>
<organism evidence="1 2">
    <name type="scientific">Pleurodeles waltl</name>
    <name type="common">Iberian ribbed newt</name>
    <dbReference type="NCBI Taxonomy" id="8319"/>
    <lineage>
        <taxon>Eukaryota</taxon>
        <taxon>Metazoa</taxon>
        <taxon>Chordata</taxon>
        <taxon>Craniata</taxon>
        <taxon>Vertebrata</taxon>
        <taxon>Euteleostomi</taxon>
        <taxon>Amphibia</taxon>
        <taxon>Batrachia</taxon>
        <taxon>Caudata</taxon>
        <taxon>Salamandroidea</taxon>
        <taxon>Salamandridae</taxon>
        <taxon>Pleurodelinae</taxon>
        <taxon>Pleurodeles</taxon>
    </lineage>
</organism>